<feature type="region of interest" description="Disordered" evidence="1">
    <location>
        <begin position="591"/>
        <end position="610"/>
    </location>
</feature>
<dbReference type="Pfam" id="PF13960">
    <property type="entry name" value="DUF4218"/>
    <property type="match status" value="1"/>
</dbReference>
<accession>A0AAV5JNW4</accession>
<feature type="domain" description="DUF4216" evidence="2">
    <location>
        <begin position="460"/>
        <end position="520"/>
    </location>
</feature>
<feature type="region of interest" description="Disordered" evidence="1">
    <location>
        <begin position="859"/>
        <end position="899"/>
    </location>
</feature>
<evidence type="ECO:0008006" key="6">
    <source>
        <dbReference type="Google" id="ProtNLM"/>
    </source>
</evidence>
<feature type="compositionally biased region" description="Polar residues" evidence="1">
    <location>
        <begin position="800"/>
        <end position="811"/>
    </location>
</feature>
<keyword evidence="5" id="KW-1185">Reference proteome</keyword>
<dbReference type="InterPro" id="IPR025452">
    <property type="entry name" value="DUF4218"/>
</dbReference>
<dbReference type="InterPro" id="IPR025312">
    <property type="entry name" value="DUF4216"/>
</dbReference>
<evidence type="ECO:0000313" key="4">
    <source>
        <dbReference type="EMBL" id="GKV13760.1"/>
    </source>
</evidence>
<comment type="caution">
    <text evidence="4">The sequence shown here is derived from an EMBL/GenBank/DDBJ whole genome shotgun (WGS) entry which is preliminary data.</text>
</comment>
<dbReference type="InterPro" id="IPR004252">
    <property type="entry name" value="Probable_transposase_24"/>
</dbReference>
<feature type="compositionally biased region" description="Low complexity" evidence="1">
    <location>
        <begin position="869"/>
        <end position="887"/>
    </location>
</feature>
<protein>
    <recommendedName>
        <fullName evidence="6">Transposase</fullName>
    </recommendedName>
</protein>
<evidence type="ECO:0000313" key="5">
    <source>
        <dbReference type="Proteomes" id="UP001054252"/>
    </source>
</evidence>
<feature type="region of interest" description="Disordered" evidence="1">
    <location>
        <begin position="793"/>
        <end position="812"/>
    </location>
</feature>
<feature type="compositionally biased region" description="Polar residues" evidence="1">
    <location>
        <begin position="567"/>
        <end position="583"/>
    </location>
</feature>
<dbReference type="Pfam" id="PF13952">
    <property type="entry name" value="DUF4216"/>
    <property type="match status" value="1"/>
</dbReference>
<feature type="region of interest" description="Disordered" evidence="1">
    <location>
        <begin position="563"/>
        <end position="585"/>
    </location>
</feature>
<organism evidence="4 5">
    <name type="scientific">Rubroshorea leprosula</name>
    <dbReference type="NCBI Taxonomy" id="152421"/>
    <lineage>
        <taxon>Eukaryota</taxon>
        <taxon>Viridiplantae</taxon>
        <taxon>Streptophyta</taxon>
        <taxon>Embryophyta</taxon>
        <taxon>Tracheophyta</taxon>
        <taxon>Spermatophyta</taxon>
        <taxon>Magnoliopsida</taxon>
        <taxon>eudicotyledons</taxon>
        <taxon>Gunneridae</taxon>
        <taxon>Pentapetalae</taxon>
        <taxon>rosids</taxon>
        <taxon>malvids</taxon>
        <taxon>Malvales</taxon>
        <taxon>Dipterocarpaceae</taxon>
        <taxon>Rubroshorea</taxon>
    </lineage>
</organism>
<dbReference type="Pfam" id="PF03004">
    <property type="entry name" value="Transposase_24"/>
    <property type="match status" value="1"/>
</dbReference>
<feature type="compositionally biased region" description="Acidic residues" evidence="1">
    <location>
        <begin position="890"/>
        <end position="899"/>
    </location>
</feature>
<proteinExistence type="predicted"/>
<gene>
    <name evidence="4" type="ORF">SLEP1_g24743</name>
</gene>
<dbReference type="Pfam" id="PF02992">
    <property type="entry name" value="Transposase_21"/>
    <property type="match status" value="1"/>
</dbReference>
<reference evidence="4 5" key="1">
    <citation type="journal article" date="2021" name="Commun. Biol.">
        <title>The genome of Shorea leprosula (Dipterocarpaceae) highlights the ecological relevance of drought in aseasonal tropical rainforests.</title>
        <authorList>
            <person name="Ng K.K.S."/>
            <person name="Kobayashi M.J."/>
            <person name="Fawcett J.A."/>
            <person name="Hatakeyama M."/>
            <person name="Paape T."/>
            <person name="Ng C.H."/>
            <person name="Ang C.C."/>
            <person name="Tnah L.H."/>
            <person name="Lee C.T."/>
            <person name="Nishiyama T."/>
            <person name="Sese J."/>
            <person name="O'Brien M.J."/>
            <person name="Copetti D."/>
            <person name="Mohd Noor M.I."/>
            <person name="Ong R.C."/>
            <person name="Putra M."/>
            <person name="Sireger I.Z."/>
            <person name="Indrioko S."/>
            <person name="Kosugi Y."/>
            <person name="Izuno A."/>
            <person name="Isagi Y."/>
            <person name="Lee S.L."/>
            <person name="Shimizu K.K."/>
        </authorList>
    </citation>
    <scope>NUCLEOTIDE SEQUENCE [LARGE SCALE GENOMIC DNA]</scope>
    <source>
        <strain evidence="4">214</strain>
    </source>
</reference>
<sequence>MQPLIEELQQLWDAGIETFDASKGERFQLRAALLWTINDSPTRAMLFGWSTRGEKACPCCGYDTESMWLYHDTESMWLYHNRKYCYMGHRRWLDRRHGYRHDKKTFDGNKELRMPPGRISGSEILSHADDVNIMEGESSQPLKKISIFFTLPYWQHNLLPHNIDMMHTEKNVFDNTYGTITDQDGKTKDNYKARCDLQDMGLRADLHPKPRSSNNSKLLPKACYQMIAKEKDAFFKVSKDIKLPDEYSCNISCCVQVKQRKIIGLKSYDCRILMEELLPVAIRGSLPKRVASIIIELCHLFKCLCTKVLKKSDVDELKSQSAIILCEMEKIFPPSFFTVMVHLIMHLAEEVKLGGPVAYRWMCPIERFLLTLKNYVSNKAHPEGSIAEAYLSNECLTFCSRYLEGVETRFNRPLRNDDEDDREHSNEVTRMEQQGYVFSEKVKWLSKGPSDVALTYSGYLCDWADTQRGCKKDEFGFTLVNFNRLSHTGNNPSDDPYIFASQASKVFYIEDAREKDWQVVKHVKVRGAFDLGEVIPIREDEVGGTDMASTWVRRDTEEEGIIVTSDMEPSQQPAPSGNNVGESNHQHAVLEETNSRAPSPPPRKPRGPTLLSHIWELDKGAKVNVMFDANCHPIGKEGCTLTRFIGTIARKSDVAPINYKDWRDMPQIYKDDMWKIIEEQFEVLVEYWRSEKGEKISKQNKENRLKLEEPHCLGTKTFARFVNEKESSAEGRKLSRAKLYIQSRTKKEGGPEQLKNYMSESTSSANALEESTYWKDDVLSKVKGSDKKGRVRCLGKVPTSKKSVPSTSANGNVEERLSEVENMLSGLMQLVKARFPDENITDILQAANQLGAANRLDREVPDANSGQGFSPNNRSSSQSSHHLLFRQNESNEENDGQRD</sequence>
<name>A0AAV5JNW4_9ROSI</name>
<dbReference type="AlphaFoldDB" id="A0AAV5JNW4"/>
<feature type="domain" description="DUF4218" evidence="3">
    <location>
        <begin position="304"/>
        <end position="416"/>
    </location>
</feature>
<dbReference type="EMBL" id="BPVZ01000039">
    <property type="protein sequence ID" value="GKV13760.1"/>
    <property type="molecule type" value="Genomic_DNA"/>
</dbReference>
<evidence type="ECO:0000259" key="2">
    <source>
        <dbReference type="Pfam" id="PF13952"/>
    </source>
</evidence>
<dbReference type="PANTHER" id="PTHR48258:SF15">
    <property type="entry name" value="OS02G0543900 PROTEIN"/>
    <property type="match status" value="1"/>
</dbReference>
<dbReference type="PANTHER" id="PTHR48258">
    <property type="entry name" value="DUF4218 DOMAIN-CONTAINING PROTEIN-RELATED"/>
    <property type="match status" value="1"/>
</dbReference>
<dbReference type="InterPro" id="IPR004242">
    <property type="entry name" value="Transposase_21"/>
</dbReference>
<evidence type="ECO:0000256" key="1">
    <source>
        <dbReference type="SAM" id="MobiDB-lite"/>
    </source>
</evidence>
<evidence type="ECO:0000259" key="3">
    <source>
        <dbReference type="Pfam" id="PF13960"/>
    </source>
</evidence>
<dbReference type="Proteomes" id="UP001054252">
    <property type="component" value="Unassembled WGS sequence"/>
</dbReference>